<dbReference type="PANTHER" id="PTHR42756">
    <property type="entry name" value="TRANSCRIPTIONAL REGULATOR, MARR"/>
    <property type="match status" value="1"/>
</dbReference>
<protein>
    <submittedName>
        <fullName evidence="5">Transcriptional regulator</fullName>
    </submittedName>
</protein>
<evidence type="ECO:0000256" key="1">
    <source>
        <dbReference type="ARBA" id="ARBA00023015"/>
    </source>
</evidence>
<dbReference type="Pfam" id="PF01047">
    <property type="entry name" value="MarR"/>
    <property type="match status" value="1"/>
</dbReference>
<dbReference type="InterPro" id="IPR036388">
    <property type="entry name" value="WH-like_DNA-bd_sf"/>
</dbReference>
<dbReference type="Gene3D" id="1.10.10.10">
    <property type="entry name" value="Winged helix-like DNA-binding domain superfamily/Winged helix DNA-binding domain"/>
    <property type="match status" value="1"/>
</dbReference>
<dbReference type="SUPFAM" id="SSF46785">
    <property type="entry name" value="Winged helix' DNA-binding domain"/>
    <property type="match status" value="1"/>
</dbReference>
<reference evidence="5 6" key="1">
    <citation type="journal article" date="2014" name="PLoS Genet.">
        <title>Hidden diversity in honey bee gut symbionts detected by single-cell genomics.</title>
        <authorList>
            <person name="Engel P."/>
            <person name="Stepanauskas R."/>
            <person name="Moran N."/>
        </authorList>
    </citation>
    <scope>NUCLEOTIDE SEQUENCE [LARGE SCALE GENOMIC DNA]</scope>
    <source>
        <strain evidence="5 6">SCGC AB-598-J21</strain>
    </source>
</reference>
<gene>
    <name evidence="5" type="ORF">SASC598J21_022250</name>
</gene>
<dbReference type="PRINTS" id="PR00598">
    <property type="entry name" value="HTHMARR"/>
</dbReference>
<dbReference type="GO" id="GO:0003677">
    <property type="term" value="F:DNA binding"/>
    <property type="evidence" value="ECO:0007669"/>
    <property type="project" value="UniProtKB-KW"/>
</dbReference>
<keyword evidence="3" id="KW-0804">Transcription</keyword>
<keyword evidence="1" id="KW-0805">Transcription regulation</keyword>
<keyword evidence="2" id="KW-0238">DNA-binding</keyword>
<dbReference type="EMBL" id="AVQL01000455">
    <property type="protein sequence ID" value="KEQ00112.1"/>
    <property type="molecule type" value="Genomic_DNA"/>
</dbReference>
<dbReference type="GO" id="GO:0003700">
    <property type="term" value="F:DNA-binding transcription factor activity"/>
    <property type="evidence" value="ECO:0007669"/>
    <property type="project" value="InterPro"/>
</dbReference>
<dbReference type="PROSITE" id="PS50995">
    <property type="entry name" value="HTH_MARR_2"/>
    <property type="match status" value="1"/>
</dbReference>
<dbReference type="PANTHER" id="PTHR42756:SF1">
    <property type="entry name" value="TRANSCRIPTIONAL REPRESSOR OF EMRAB OPERON"/>
    <property type="match status" value="1"/>
</dbReference>
<dbReference type="AlphaFoldDB" id="A0A074V8A6"/>
<dbReference type="InterPro" id="IPR000835">
    <property type="entry name" value="HTH_MarR-typ"/>
</dbReference>
<evidence type="ECO:0000256" key="3">
    <source>
        <dbReference type="ARBA" id="ARBA00023163"/>
    </source>
</evidence>
<evidence type="ECO:0000313" key="6">
    <source>
        <dbReference type="Proteomes" id="UP000027644"/>
    </source>
</evidence>
<evidence type="ECO:0000256" key="2">
    <source>
        <dbReference type="ARBA" id="ARBA00023125"/>
    </source>
</evidence>
<evidence type="ECO:0000259" key="4">
    <source>
        <dbReference type="PROSITE" id="PS50995"/>
    </source>
</evidence>
<comment type="caution">
    <text evidence="5">The sequence shown here is derived from an EMBL/GenBank/DDBJ whole genome shotgun (WGS) entry which is preliminary data.</text>
</comment>
<proteinExistence type="predicted"/>
<evidence type="ECO:0000313" key="5">
    <source>
        <dbReference type="EMBL" id="KEQ00112.1"/>
    </source>
</evidence>
<dbReference type="InterPro" id="IPR036390">
    <property type="entry name" value="WH_DNA-bd_sf"/>
</dbReference>
<dbReference type="SMART" id="SM00347">
    <property type="entry name" value="HTH_MARR"/>
    <property type="match status" value="1"/>
</dbReference>
<organism evidence="5 6">
    <name type="scientific">Snodgrassella alvi SCGC AB-598-J21</name>
    <dbReference type="NCBI Taxonomy" id="1385367"/>
    <lineage>
        <taxon>Bacteria</taxon>
        <taxon>Pseudomonadati</taxon>
        <taxon>Pseudomonadota</taxon>
        <taxon>Betaproteobacteria</taxon>
        <taxon>Neisseriales</taxon>
        <taxon>Neisseriaceae</taxon>
        <taxon>Snodgrassella</taxon>
    </lineage>
</organism>
<name>A0A074V8A6_9NEIS</name>
<accession>A0A074V8A6</accession>
<feature type="domain" description="HTH marR-type" evidence="4">
    <location>
        <begin position="1"/>
        <end position="156"/>
    </location>
</feature>
<dbReference type="Proteomes" id="UP000027644">
    <property type="component" value="Unassembled WGS sequence"/>
</dbReference>
<sequence length="168" mass="19258">MQLENRYLSFCNVLEKEKIADLDKIKTCFTLLSVANTIDIECAKRLQQFHLSESRLIILVLLKEYPELSLQEIAKLLGITKASTTTLISSLVNEKLISKRTASQDKRISLVSLTDTGTKLVKEILHQHSQWIEKITQNLSAEELTIFKKILQQIHQNVSQQESHNENN</sequence>